<comment type="subcellular location">
    <subcellularLocation>
        <location evidence="1 8">Membrane</location>
        <topology evidence="1 8">Multi-pass membrane protein</topology>
    </subcellularLocation>
</comment>
<proteinExistence type="inferred from homology"/>
<feature type="transmembrane region" description="Helical" evidence="9">
    <location>
        <begin position="70"/>
        <end position="88"/>
    </location>
</feature>
<keyword evidence="3 8" id="KW-0812">Transmembrane</keyword>
<evidence type="ECO:0000256" key="2">
    <source>
        <dbReference type="ARBA" id="ARBA00006574"/>
    </source>
</evidence>
<evidence type="ECO:0000256" key="5">
    <source>
        <dbReference type="ARBA" id="ARBA00022989"/>
    </source>
</evidence>
<gene>
    <name evidence="11" type="primary">LOC120276246</name>
    <name evidence="8" type="synonym">MLO</name>
</gene>
<keyword evidence="8" id="KW-0112">Calmodulin-binding</keyword>
<keyword evidence="4 8" id="KW-0611">Plant defense</keyword>
<keyword evidence="5 8" id="KW-1133">Transmembrane helix</keyword>
<evidence type="ECO:0000256" key="6">
    <source>
        <dbReference type="ARBA" id="ARBA00023136"/>
    </source>
</evidence>
<evidence type="ECO:0000256" key="7">
    <source>
        <dbReference type="ARBA" id="ARBA00023265"/>
    </source>
</evidence>
<dbReference type="GO" id="GO:0005516">
    <property type="term" value="F:calmodulin binding"/>
    <property type="evidence" value="ECO:0007669"/>
    <property type="project" value="UniProtKB-KW"/>
</dbReference>
<dbReference type="GO" id="GO:0006952">
    <property type="term" value="P:defense response"/>
    <property type="evidence" value="ECO:0007669"/>
    <property type="project" value="UniProtKB-KW"/>
</dbReference>
<comment type="function">
    <text evidence="8">May be involved in modulation of pathogen defense and leaf cell death.</text>
</comment>
<feature type="transmembrane region" description="Helical" evidence="9">
    <location>
        <begin position="20"/>
        <end position="36"/>
    </location>
</feature>
<keyword evidence="6 8" id="KW-0472">Membrane</keyword>
<evidence type="ECO:0000256" key="3">
    <source>
        <dbReference type="ARBA" id="ARBA00022692"/>
    </source>
</evidence>
<dbReference type="RefSeq" id="XP_039138903.1">
    <property type="nucleotide sequence ID" value="XM_039282969.1"/>
</dbReference>
<dbReference type="Pfam" id="PF03094">
    <property type="entry name" value="Mlo"/>
    <property type="match status" value="2"/>
</dbReference>
<protein>
    <recommendedName>
        <fullName evidence="8">MLO-like protein</fullName>
    </recommendedName>
</protein>
<feature type="transmembrane region" description="Helical" evidence="9">
    <location>
        <begin position="141"/>
        <end position="162"/>
    </location>
</feature>
<organism evidence="10 11">
    <name type="scientific">Dioscorea cayennensis subsp. rotundata</name>
    <name type="common">White Guinea yam</name>
    <name type="synonym">Dioscorea rotundata</name>
    <dbReference type="NCBI Taxonomy" id="55577"/>
    <lineage>
        <taxon>Eukaryota</taxon>
        <taxon>Viridiplantae</taxon>
        <taxon>Streptophyta</taxon>
        <taxon>Embryophyta</taxon>
        <taxon>Tracheophyta</taxon>
        <taxon>Spermatophyta</taxon>
        <taxon>Magnoliopsida</taxon>
        <taxon>Liliopsida</taxon>
        <taxon>Dioscoreales</taxon>
        <taxon>Dioscoreaceae</taxon>
        <taxon>Dioscorea</taxon>
    </lineage>
</organism>
<evidence type="ECO:0000313" key="10">
    <source>
        <dbReference type="Proteomes" id="UP001515500"/>
    </source>
</evidence>
<evidence type="ECO:0000313" key="11">
    <source>
        <dbReference type="RefSeq" id="XP_039138903.1"/>
    </source>
</evidence>
<dbReference type="AlphaFoldDB" id="A0AB40CL04"/>
<evidence type="ECO:0000256" key="4">
    <source>
        <dbReference type="ARBA" id="ARBA00022821"/>
    </source>
</evidence>
<dbReference type="GO" id="GO:0016020">
    <property type="term" value="C:membrane"/>
    <property type="evidence" value="ECO:0007669"/>
    <property type="project" value="UniProtKB-SubCell"/>
</dbReference>
<dbReference type="InterPro" id="IPR004326">
    <property type="entry name" value="Mlo"/>
</dbReference>
<evidence type="ECO:0000256" key="1">
    <source>
        <dbReference type="ARBA" id="ARBA00004141"/>
    </source>
</evidence>
<keyword evidence="10" id="KW-1185">Reference proteome</keyword>
<feature type="transmembrane region" description="Helical" evidence="9">
    <location>
        <begin position="290"/>
        <end position="313"/>
    </location>
</feature>
<dbReference type="Proteomes" id="UP001515500">
    <property type="component" value="Chromosome 14"/>
</dbReference>
<reference evidence="11" key="1">
    <citation type="submission" date="2025-08" db="UniProtKB">
        <authorList>
            <consortium name="RefSeq"/>
        </authorList>
    </citation>
    <scope>IDENTIFICATION</scope>
</reference>
<keyword evidence="7 8" id="KW-0568">Pathogenesis-related protein</keyword>
<comment type="similarity">
    <text evidence="2 8">Belongs to the MLO family.</text>
</comment>
<sequence length="459" mass="52879">MMSMAGGAENERKVDQTPTLAVALVCAVFILISIFLEKWTSSHLTGTKYWFTDNNKKPLFEALERIKSELIILGFISLLLSFGMNYISKICIPEKAANVMLSCLLRNQTLAAVQNKHHRILSAVCSSGKVVLFSSEALHQIHMFIFFLAFFHVFHCTTTMSLGRAKIQKLKEWEKETTSTNYEFSSDPLRFRFAQDTSFVKQHLSFQNRISILFYIIDIFSKMLQDRTVVKSANFLIVYSIMQIILAVETKLQSIVTKMAIEIQDSHSVVRGIPLMHLSGNHFWFGRPHLILFLLHFTLFQNGFQIIYFLWIWYEFGLHSCFNENFKLVIARLYFGIGVQFLCSYVTLRLHALVSPMGCQMKKKIFDAQTAKTLMKWQQKARKKHANVTSLNPSSHPFHRYKTTGHSGQSVKPSQLKHYYDHHISDTDTEMVTSCSTSFLLHHSSTNSDSEIHIKDEED</sequence>
<dbReference type="GeneID" id="120276246"/>
<evidence type="ECO:0000256" key="8">
    <source>
        <dbReference type="RuleBase" id="RU280816"/>
    </source>
</evidence>
<dbReference type="PANTHER" id="PTHR31942:SF49">
    <property type="entry name" value="MLO-LIKE PROTEIN 8"/>
    <property type="match status" value="1"/>
</dbReference>
<feature type="transmembrane region" description="Helical" evidence="9">
    <location>
        <begin position="333"/>
        <end position="354"/>
    </location>
</feature>
<evidence type="ECO:0000256" key="9">
    <source>
        <dbReference type="SAM" id="Phobius"/>
    </source>
</evidence>
<name>A0AB40CL04_DIOCR</name>
<dbReference type="PANTHER" id="PTHR31942">
    <property type="entry name" value="MLO-LIKE PROTEIN 1"/>
    <property type="match status" value="1"/>
</dbReference>
<comment type="domain">
    <text evidence="8">The C-terminus contains a calmodulin-binding domain, which binds calmodulin in a calcium-dependent fashion.</text>
</comment>
<accession>A0AB40CL04</accession>